<sequence length="121" mass="13154">MIGPIDAAPRSQGTDWDVIFGGRLNPSLTSGVSTDSTGNPIVDLISWAIPPEQLAEPLGVTDTQPFWSEDRQQFVVAGRLRVGERLRNAAGEPVRIARIAPRSGPRAPVHNLVPYPAIFFR</sequence>
<organism evidence="1">
    <name type="scientific">Schlesneria paludicola</name>
    <dbReference type="NCBI Taxonomy" id="360056"/>
    <lineage>
        <taxon>Bacteria</taxon>
        <taxon>Pseudomonadati</taxon>
        <taxon>Planctomycetota</taxon>
        <taxon>Planctomycetia</taxon>
        <taxon>Planctomycetales</taxon>
        <taxon>Planctomycetaceae</taxon>
        <taxon>Schlesneria</taxon>
    </lineage>
</organism>
<comment type="caution">
    <text evidence="1">The sequence shown here is derived from an EMBL/GenBank/DDBJ whole genome shotgun (WGS) entry which is preliminary data.</text>
</comment>
<name>A0A7C2K0N4_9PLAN</name>
<protein>
    <submittedName>
        <fullName evidence="1">Uncharacterized protein</fullName>
    </submittedName>
</protein>
<accession>A0A7C2K0N4</accession>
<proteinExistence type="predicted"/>
<gene>
    <name evidence="1" type="ORF">ENQ76_08070</name>
</gene>
<reference evidence="1" key="1">
    <citation type="journal article" date="2020" name="mSystems">
        <title>Genome- and Community-Level Interaction Insights into Carbon Utilization and Element Cycling Functions of Hydrothermarchaeota in Hydrothermal Sediment.</title>
        <authorList>
            <person name="Zhou Z."/>
            <person name="Liu Y."/>
            <person name="Xu W."/>
            <person name="Pan J."/>
            <person name="Luo Z.H."/>
            <person name="Li M."/>
        </authorList>
    </citation>
    <scope>NUCLEOTIDE SEQUENCE [LARGE SCALE GENOMIC DNA]</scope>
    <source>
        <strain evidence="1">SpSt-339</strain>
    </source>
</reference>
<dbReference type="EMBL" id="DSOK01000235">
    <property type="protein sequence ID" value="HEN15407.1"/>
    <property type="molecule type" value="Genomic_DNA"/>
</dbReference>
<dbReference type="AlphaFoldDB" id="A0A7C2K0N4"/>
<evidence type="ECO:0000313" key="1">
    <source>
        <dbReference type="EMBL" id="HEN15407.1"/>
    </source>
</evidence>